<proteinExistence type="predicted"/>
<evidence type="ECO:0000313" key="2">
    <source>
        <dbReference type="EMBL" id="SKA15668.1"/>
    </source>
</evidence>
<dbReference type="Pfam" id="PF13761">
    <property type="entry name" value="DUF4166"/>
    <property type="match status" value="1"/>
</dbReference>
<evidence type="ECO:0000313" key="3">
    <source>
        <dbReference type="Proteomes" id="UP000190061"/>
    </source>
</evidence>
<dbReference type="InterPro" id="IPR025311">
    <property type="entry name" value="DUF4166"/>
</dbReference>
<sequence>MEDQVTDLALESASTADEPLFQGLLGSTFGSLPPRVRHLHLQNGLAVYSGEVEVERGTGLLSRLCGRATRLPPSGRGPVTVHIDADGRGETWVRHMGGHAMPSRLRAADGLLCERLGLVTFGFRITVEQGCLVWRVVRVRALGLPLPSWLFAGVAARESEEAGRYLFDVSAALPFAGPLVRYRGWLHVDPD</sequence>
<dbReference type="RefSeq" id="WP_078758746.1">
    <property type="nucleotide sequence ID" value="NZ_FUXP01000009.1"/>
</dbReference>
<keyword evidence="3" id="KW-1185">Reference proteome</keyword>
<evidence type="ECO:0000259" key="1">
    <source>
        <dbReference type="Pfam" id="PF13761"/>
    </source>
</evidence>
<reference evidence="2 3" key="1">
    <citation type="submission" date="2017-02" db="EMBL/GenBank/DDBJ databases">
        <authorList>
            <person name="Peterson S.W."/>
        </authorList>
    </citation>
    <scope>NUCLEOTIDE SEQUENCE [LARGE SCALE GENOMIC DNA]</scope>
    <source>
        <strain evidence="2 3">DSM 21749</strain>
    </source>
</reference>
<feature type="domain" description="DUF4166" evidence="1">
    <location>
        <begin position="32"/>
        <end position="186"/>
    </location>
</feature>
<dbReference type="EMBL" id="FUXP01000009">
    <property type="protein sequence ID" value="SKA15668.1"/>
    <property type="molecule type" value="Genomic_DNA"/>
</dbReference>
<dbReference type="AlphaFoldDB" id="A0A1T4RIT0"/>
<dbReference type="STRING" id="1122188.SAMN02745674_02184"/>
<name>A0A1T4RIT0_9GAMM</name>
<accession>A0A1T4RIT0</accession>
<organism evidence="2 3">
    <name type="scientific">Lysobacter spongiicola DSM 21749</name>
    <dbReference type="NCBI Taxonomy" id="1122188"/>
    <lineage>
        <taxon>Bacteria</taxon>
        <taxon>Pseudomonadati</taxon>
        <taxon>Pseudomonadota</taxon>
        <taxon>Gammaproteobacteria</taxon>
        <taxon>Lysobacterales</taxon>
        <taxon>Lysobacteraceae</taxon>
        <taxon>Novilysobacter</taxon>
    </lineage>
</organism>
<protein>
    <recommendedName>
        <fullName evidence="1">DUF4166 domain-containing protein</fullName>
    </recommendedName>
</protein>
<dbReference type="Proteomes" id="UP000190061">
    <property type="component" value="Unassembled WGS sequence"/>
</dbReference>
<gene>
    <name evidence="2" type="ORF">SAMN02745674_02184</name>
</gene>